<dbReference type="Gene3D" id="3.40.50.720">
    <property type="entry name" value="NAD(P)-binding Rossmann-like Domain"/>
    <property type="match status" value="1"/>
</dbReference>
<dbReference type="SUPFAM" id="SSF55347">
    <property type="entry name" value="Glyceraldehyde-3-phosphate dehydrogenase-like, C-terminal domain"/>
    <property type="match status" value="1"/>
</dbReference>
<protein>
    <submittedName>
        <fullName evidence="3">Gfo/Idh/MocA family oxidoreductase</fullName>
    </submittedName>
</protein>
<accession>A0A5R9DXY7</accession>
<dbReference type="EMBL" id="VBSP01000013">
    <property type="protein sequence ID" value="TLQ41629.1"/>
    <property type="molecule type" value="Genomic_DNA"/>
</dbReference>
<gene>
    <name evidence="3" type="ORF">FEZ33_05050</name>
</gene>
<sequence length="343" mass="39722">MINVGTIGTSWITEQFIKASQLTNLYKIKGIYSRSAYRAKDIATIYKTDYYTDQLNNILFDPEIDLIYIASPNSMHFEQAMQAIKAGKHVIIEKPMFSSVEEWHQAHEEAKRMNVFIFEGALHIHTRNYRRMKQLVQNKIKASKQPFLGANFNFGQYSSKYVQYRETMDNHQIAPNVFNLEFSGGALMDLGVYPVYVVLDLFGLPQSVRYNAQKGENGVDIFGTILFTYDKFQVSIFISKAVHSKLPSEIYVDDETIIIHDVSRISKVELINQEGQKADVIDYKPENYMYDELLNFAEVINNPDSIHQKVRYEDWKQLSLQVAQTMELLRKSANISFDTEEQK</sequence>
<dbReference type="InterPro" id="IPR000683">
    <property type="entry name" value="Gfo/Idh/MocA-like_OxRdtase_N"/>
</dbReference>
<dbReference type="RefSeq" id="WP_138404317.1">
    <property type="nucleotide sequence ID" value="NZ_VBSP01000013.1"/>
</dbReference>
<evidence type="ECO:0000313" key="4">
    <source>
        <dbReference type="Proteomes" id="UP000306420"/>
    </source>
</evidence>
<dbReference type="PANTHER" id="PTHR43054:SF1">
    <property type="entry name" value="SCYLLO-INOSITOL 2-DEHYDROGENASE (NADP(+)) IOLU"/>
    <property type="match status" value="1"/>
</dbReference>
<dbReference type="Proteomes" id="UP000306420">
    <property type="component" value="Unassembled WGS sequence"/>
</dbReference>
<dbReference type="Gene3D" id="3.30.360.10">
    <property type="entry name" value="Dihydrodipicolinate Reductase, domain 2"/>
    <property type="match status" value="1"/>
</dbReference>
<dbReference type="SUPFAM" id="SSF51735">
    <property type="entry name" value="NAD(P)-binding Rossmann-fold domains"/>
    <property type="match status" value="1"/>
</dbReference>
<dbReference type="InterPro" id="IPR055170">
    <property type="entry name" value="GFO_IDH_MocA-like_dom"/>
</dbReference>
<dbReference type="AlphaFoldDB" id="A0A5R9DXY7"/>
<dbReference type="Pfam" id="PF22725">
    <property type="entry name" value="GFO_IDH_MocA_C3"/>
    <property type="match status" value="1"/>
</dbReference>
<dbReference type="GO" id="GO:0000166">
    <property type="term" value="F:nucleotide binding"/>
    <property type="evidence" value="ECO:0007669"/>
    <property type="project" value="InterPro"/>
</dbReference>
<dbReference type="PANTHER" id="PTHR43054">
    <property type="match status" value="1"/>
</dbReference>
<evidence type="ECO:0000259" key="1">
    <source>
        <dbReference type="Pfam" id="PF01408"/>
    </source>
</evidence>
<dbReference type="OrthoDB" id="9815825at2"/>
<evidence type="ECO:0000313" key="3">
    <source>
        <dbReference type="EMBL" id="TLQ41629.1"/>
    </source>
</evidence>
<reference evidence="3 4" key="1">
    <citation type="submission" date="2019-05" db="EMBL/GenBank/DDBJ databases">
        <title>The metagenome of a microbial culture collection derived from dairy environment covers the genomic content of the human microbiome.</title>
        <authorList>
            <person name="Roder T."/>
            <person name="Wuthrich D."/>
            <person name="Sattari Z."/>
            <person name="Von Ah U."/>
            <person name="Bar C."/>
            <person name="Ronchi F."/>
            <person name="Macpherson A.J."/>
            <person name="Ganal-Vonarburg S.C."/>
            <person name="Bruggmann R."/>
            <person name="Vergeres G."/>
        </authorList>
    </citation>
    <scope>NUCLEOTIDE SEQUENCE [LARGE SCALE GENOMIC DNA]</scope>
    <source>
        <strain evidence="3 4">FAM 24227</strain>
    </source>
</reference>
<dbReference type="Pfam" id="PF01408">
    <property type="entry name" value="GFO_IDH_MocA"/>
    <property type="match status" value="1"/>
</dbReference>
<evidence type="ECO:0000259" key="2">
    <source>
        <dbReference type="Pfam" id="PF22725"/>
    </source>
</evidence>
<feature type="domain" description="GFO/IDH/MocA-like oxidoreductase" evidence="2">
    <location>
        <begin position="169"/>
        <end position="251"/>
    </location>
</feature>
<name>A0A5R9DXY7_9LACT</name>
<dbReference type="InterPro" id="IPR036291">
    <property type="entry name" value="NAD(P)-bd_dom_sf"/>
</dbReference>
<proteinExistence type="predicted"/>
<organism evidence="3 4">
    <name type="scientific">Ruoffia tabacinasalis</name>
    <dbReference type="NCBI Taxonomy" id="87458"/>
    <lineage>
        <taxon>Bacteria</taxon>
        <taxon>Bacillati</taxon>
        <taxon>Bacillota</taxon>
        <taxon>Bacilli</taxon>
        <taxon>Lactobacillales</taxon>
        <taxon>Aerococcaceae</taxon>
        <taxon>Ruoffia</taxon>
    </lineage>
</organism>
<comment type="caution">
    <text evidence="3">The sequence shown here is derived from an EMBL/GenBank/DDBJ whole genome shotgun (WGS) entry which is preliminary data.</text>
</comment>
<feature type="domain" description="Gfo/Idh/MocA-like oxidoreductase N-terminal" evidence="1">
    <location>
        <begin position="2"/>
        <end position="118"/>
    </location>
</feature>